<comment type="similarity">
    <text evidence="2 10">Belongs to the class-I aminoacyl-tRNA synthetase family. Glutamate--tRNA ligase type 2 subfamily.</text>
</comment>
<evidence type="ECO:0000259" key="12">
    <source>
        <dbReference type="Pfam" id="PF03950"/>
    </source>
</evidence>
<dbReference type="GO" id="GO:0006424">
    <property type="term" value="P:glutamyl-tRNA aminoacylation"/>
    <property type="evidence" value="ECO:0007669"/>
    <property type="project" value="UniProtKB-UniRule"/>
</dbReference>
<dbReference type="PANTHER" id="PTHR43097">
    <property type="entry name" value="GLUTAMINE-TRNA LIGASE"/>
    <property type="match status" value="1"/>
</dbReference>
<dbReference type="InterPro" id="IPR011035">
    <property type="entry name" value="Ribosomal_bL25/Gln-tRNA_synth"/>
</dbReference>
<evidence type="ECO:0000313" key="14">
    <source>
        <dbReference type="EMBL" id="AUB60030.1"/>
    </source>
</evidence>
<dbReference type="NCBIfam" id="TIGR00463">
    <property type="entry name" value="gltX_arch"/>
    <property type="match status" value="1"/>
</dbReference>
<reference evidence="14 15" key="1">
    <citation type="submission" date="2016-10" db="EMBL/GenBank/DDBJ databases">
        <title>Comparative genomics between deep and shallow subseafloor isolates.</title>
        <authorList>
            <person name="Ishii S."/>
            <person name="Miller J.R."/>
            <person name="Sutton G."/>
            <person name="Suzuki S."/>
            <person name="Methe B."/>
            <person name="Inagaki F."/>
            <person name="Imachi H."/>
        </authorList>
    </citation>
    <scope>NUCLEOTIDE SEQUENCE [LARGE SCALE GENOMIC DNA]</scope>
    <source>
        <strain evidence="14 15">A8p</strain>
    </source>
</reference>
<evidence type="ECO:0000256" key="10">
    <source>
        <dbReference type="HAMAP-Rule" id="MF_02076"/>
    </source>
</evidence>
<dbReference type="GO" id="GO:0043604">
    <property type="term" value="P:amide biosynthetic process"/>
    <property type="evidence" value="ECO:0007669"/>
    <property type="project" value="TreeGrafter"/>
</dbReference>
<dbReference type="PROSITE" id="PS00178">
    <property type="entry name" value="AA_TRNA_LIGASE_I"/>
    <property type="match status" value="1"/>
</dbReference>
<evidence type="ECO:0000256" key="2">
    <source>
        <dbReference type="ARBA" id="ARBA00008927"/>
    </source>
</evidence>
<dbReference type="PRINTS" id="PR00987">
    <property type="entry name" value="TRNASYNTHGLU"/>
</dbReference>
<feature type="short sequence motif" description="'HIGH' region" evidence="10">
    <location>
        <begin position="103"/>
        <end position="113"/>
    </location>
</feature>
<dbReference type="SUPFAM" id="SSF52374">
    <property type="entry name" value="Nucleotidylyl transferase"/>
    <property type="match status" value="1"/>
</dbReference>
<name>A0A2H4VPP7_9EURY</name>
<feature type="domain" description="tRNA synthetases class I (E and Q) anti-codon binding" evidence="13">
    <location>
        <begin position="495"/>
        <end position="545"/>
    </location>
</feature>
<evidence type="ECO:0000313" key="15">
    <source>
        <dbReference type="Proteomes" id="UP000232631"/>
    </source>
</evidence>
<dbReference type="SUPFAM" id="SSF50715">
    <property type="entry name" value="Ribosomal protein L25-like"/>
    <property type="match status" value="1"/>
</dbReference>
<dbReference type="Gene3D" id="2.40.240.100">
    <property type="match status" value="1"/>
</dbReference>
<dbReference type="AlphaFoldDB" id="A0A2H4VPP7"/>
<comment type="subcellular location">
    <subcellularLocation>
        <location evidence="1 10">Cytoplasm</location>
    </subcellularLocation>
</comment>
<dbReference type="InterPro" id="IPR004526">
    <property type="entry name" value="Glu-tRNA-synth_arc/euk"/>
</dbReference>
<comment type="catalytic activity">
    <reaction evidence="9 10">
        <text>tRNA(Glu) + L-glutamate + ATP = L-glutamyl-tRNA(Glu) + AMP + diphosphate</text>
        <dbReference type="Rhea" id="RHEA:23540"/>
        <dbReference type="Rhea" id="RHEA-COMP:9663"/>
        <dbReference type="Rhea" id="RHEA-COMP:9680"/>
        <dbReference type="ChEBI" id="CHEBI:29985"/>
        <dbReference type="ChEBI" id="CHEBI:30616"/>
        <dbReference type="ChEBI" id="CHEBI:33019"/>
        <dbReference type="ChEBI" id="CHEBI:78442"/>
        <dbReference type="ChEBI" id="CHEBI:78520"/>
        <dbReference type="ChEBI" id="CHEBI:456215"/>
        <dbReference type="EC" id="6.1.1.17"/>
    </reaction>
</comment>
<dbReference type="Pfam" id="PF03950">
    <property type="entry name" value="tRNA-synt_1c_C"/>
    <property type="match status" value="1"/>
</dbReference>
<dbReference type="RefSeq" id="WP_100909164.1">
    <property type="nucleotide sequence ID" value="NZ_CP017768.1"/>
</dbReference>
<dbReference type="KEGG" id="msub:BK009_04640"/>
<dbReference type="EC" id="6.1.1.17" evidence="10"/>
<dbReference type="HAMAP" id="MF_02076">
    <property type="entry name" value="Glu_tRNA_synth_type2"/>
    <property type="match status" value="1"/>
</dbReference>
<protein>
    <recommendedName>
        <fullName evidence="10">Glutamate--tRNA ligase</fullName>
        <ecNumber evidence="10">6.1.1.17</ecNumber>
    </recommendedName>
    <alternativeName>
        <fullName evidence="10">Glutamyl-tRNA synthetase</fullName>
        <shortName evidence="10">GluRS</shortName>
    </alternativeName>
</protein>
<proteinExistence type="inferred from homology"/>
<evidence type="ECO:0000259" key="13">
    <source>
        <dbReference type="Pfam" id="PF20974"/>
    </source>
</evidence>
<accession>A0A2H4VPP7</accession>
<evidence type="ECO:0000256" key="5">
    <source>
        <dbReference type="ARBA" id="ARBA00022741"/>
    </source>
</evidence>
<dbReference type="NCBIfam" id="NF003169">
    <property type="entry name" value="PRK04156.1"/>
    <property type="match status" value="1"/>
</dbReference>
<feature type="domain" description="Glutamyl/glutaminyl-tRNA synthetase class Ib anti-codon binding" evidence="12">
    <location>
        <begin position="401"/>
        <end position="477"/>
    </location>
</feature>
<evidence type="ECO:0000256" key="9">
    <source>
        <dbReference type="ARBA" id="ARBA00048351"/>
    </source>
</evidence>
<evidence type="ECO:0000256" key="8">
    <source>
        <dbReference type="ARBA" id="ARBA00023146"/>
    </source>
</evidence>
<dbReference type="InterPro" id="IPR020056">
    <property type="entry name" value="Rbsml_bL25/Gln-tRNA_synth_N"/>
</dbReference>
<dbReference type="InterPro" id="IPR020058">
    <property type="entry name" value="Glu/Gln-tRNA-synth_Ib_cat-dom"/>
</dbReference>
<evidence type="ECO:0000256" key="6">
    <source>
        <dbReference type="ARBA" id="ARBA00022840"/>
    </source>
</evidence>
<dbReference type="CDD" id="cd09287">
    <property type="entry name" value="GluRS_non_core"/>
    <property type="match status" value="1"/>
</dbReference>
<dbReference type="Proteomes" id="UP000232631">
    <property type="component" value="Chromosome"/>
</dbReference>
<dbReference type="Pfam" id="PF20974">
    <property type="entry name" value="tRNA-synt_1c_C2"/>
    <property type="match status" value="1"/>
</dbReference>
<evidence type="ECO:0000256" key="4">
    <source>
        <dbReference type="ARBA" id="ARBA00022598"/>
    </source>
</evidence>
<keyword evidence="6 10" id="KW-0067">ATP-binding</keyword>
<dbReference type="EMBL" id="CP017768">
    <property type="protein sequence ID" value="AUB60030.1"/>
    <property type="molecule type" value="Genomic_DNA"/>
</dbReference>
<dbReference type="GeneID" id="35125750"/>
<evidence type="ECO:0000256" key="7">
    <source>
        <dbReference type="ARBA" id="ARBA00022917"/>
    </source>
</evidence>
<keyword evidence="7 10" id="KW-0648">Protein biosynthesis</keyword>
<keyword evidence="5 10" id="KW-0547">Nucleotide-binding</keyword>
<dbReference type="InterPro" id="IPR049437">
    <property type="entry name" value="tRNA-synt_1c_C2"/>
</dbReference>
<dbReference type="InterPro" id="IPR014729">
    <property type="entry name" value="Rossmann-like_a/b/a_fold"/>
</dbReference>
<evidence type="ECO:0000256" key="1">
    <source>
        <dbReference type="ARBA" id="ARBA00004496"/>
    </source>
</evidence>
<dbReference type="Pfam" id="PF00749">
    <property type="entry name" value="tRNA-synt_1c"/>
    <property type="match status" value="1"/>
</dbReference>
<sequence>MDKLEELVRKQALINAAKHGGQAQPGAVIGMIMSGHPEYRKQAKDVSRLAGQITAQVNQLSPEAQKEELDNLGGYQEKKKEEKVKGLSDLPGAEGKVVLRFAPNPSGPLHIGHARAAVLNQEYSKRYQGKLILRVEDTDPRRVDPSAYQMIPEDLKWMGVDWDEEIIQSDRMEIYYEHALELIKLGGAYMCTCPGDVFKELKDSSQSCPHRDASVEENLKLWEKMPETGEGEMVLRVKTDIEHKNPAIRDWVAMRVVEDEHPRIGKQYRVYPMMNFSVAVDDHLLGVTHVLRGKDHLANSEKQEYLYHHMGWDVPHFIHYGRLKMDDVSLSTSQARQGIEEGVYSGWDDPRLGTIRAIARRGIQSLAIKELMMEIGVKIADSTVTWKKIYGLNRSFLEDKANRYFMVENPELVEIEGVPESLLGNVERPLHPDHLDLGMRSLEFNGKVYLSDEDILSQSDQVLRLMDAVNIIFQDGEAKYHSEGIDEAREAKAKIVQWVPTEGAVETEMVMPDASRVTGFAESTLKGVKEGEVVQLERIGFARLDKKEDGKLRFYYAHK</sequence>
<feature type="domain" description="Glutamyl/glutaminyl-tRNA synthetase class Ib catalytic" evidence="11">
    <location>
        <begin position="96"/>
        <end position="397"/>
    </location>
</feature>
<dbReference type="PANTHER" id="PTHR43097:SF5">
    <property type="entry name" value="GLUTAMATE--TRNA LIGASE"/>
    <property type="match status" value="1"/>
</dbReference>
<dbReference type="Gene3D" id="3.40.50.620">
    <property type="entry name" value="HUPs"/>
    <property type="match status" value="1"/>
</dbReference>
<dbReference type="InterPro" id="IPR000924">
    <property type="entry name" value="Glu/Gln-tRNA-synth"/>
</dbReference>
<keyword evidence="15" id="KW-1185">Reference proteome</keyword>
<dbReference type="InterPro" id="IPR050132">
    <property type="entry name" value="Gln/Glu-tRNA_Ligase"/>
</dbReference>
<dbReference type="GO" id="GO:0032991">
    <property type="term" value="C:protein-containing complex"/>
    <property type="evidence" value="ECO:0007669"/>
    <property type="project" value="UniProtKB-ARBA"/>
</dbReference>
<keyword evidence="3 10" id="KW-0963">Cytoplasm</keyword>
<comment type="function">
    <text evidence="10">Catalyzes the attachment of glutamate to tRNA(Glu) in a two-step reaction: glutamate is first activated by ATP to form Glu-AMP and then transferred to the acceptor end of tRNA(Glu).</text>
</comment>
<dbReference type="GO" id="GO:0004818">
    <property type="term" value="F:glutamate-tRNA ligase activity"/>
    <property type="evidence" value="ECO:0007669"/>
    <property type="project" value="UniProtKB-UniRule"/>
</dbReference>
<dbReference type="InterPro" id="IPR001412">
    <property type="entry name" value="aa-tRNA-synth_I_CS"/>
</dbReference>
<keyword evidence="4 10" id="KW-0436">Ligase</keyword>
<gene>
    <name evidence="10" type="primary">gltX</name>
    <name evidence="14" type="ORF">BK009_04640</name>
</gene>
<evidence type="ECO:0000256" key="3">
    <source>
        <dbReference type="ARBA" id="ARBA00022490"/>
    </source>
</evidence>
<dbReference type="GO" id="GO:0005829">
    <property type="term" value="C:cytosol"/>
    <property type="evidence" value="ECO:0007669"/>
    <property type="project" value="TreeGrafter"/>
</dbReference>
<organism evidence="14 15">
    <name type="scientific">Methanobacterium subterraneum</name>
    <dbReference type="NCBI Taxonomy" id="59277"/>
    <lineage>
        <taxon>Archaea</taxon>
        <taxon>Methanobacteriati</taxon>
        <taxon>Methanobacteriota</taxon>
        <taxon>Methanomada group</taxon>
        <taxon>Methanobacteria</taxon>
        <taxon>Methanobacteriales</taxon>
        <taxon>Methanobacteriaceae</taxon>
        <taxon>Methanobacterium</taxon>
    </lineage>
</organism>
<keyword evidence="8 10" id="KW-0030">Aminoacyl-tRNA synthetase</keyword>
<dbReference type="InterPro" id="IPR020059">
    <property type="entry name" value="Glu/Gln-tRNA-synth_Ib_codon-bd"/>
</dbReference>
<dbReference type="GO" id="GO:0005524">
    <property type="term" value="F:ATP binding"/>
    <property type="evidence" value="ECO:0007669"/>
    <property type="project" value="UniProtKB-UniRule"/>
</dbReference>
<dbReference type="Gene3D" id="2.40.240.10">
    <property type="entry name" value="Ribosomal Protein L25, Chain P"/>
    <property type="match status" value="1"/>
</dbReference>
<evidence type="ECO:0000259" key="11">
    <source>
        <dbReference type="Pfam" id="PF00749"/>
    </source>
</evidence>